<keyword evidence="2" id="KW-1185">Reference proteome</keyword>
<feature type="non-terminal residue" evidence="1">
    <location>
        <position position="1"/>
    </location>
</feature>
<evidence type="ECO:0000313" key="2">
    <source>
        <dbReference type="Proteomes" id="UP001152795"/>
    </source>
</evidence>
<name>A0A7D9HRQ0_PARCT</name>
<evidence type="ECO:0000313" key="1">
    <source>
        <dbReference type="EMBL" id="CAB3991259.1"/>
    </source>
</evidence>
<dbReference type="Proteomes" id="UP001152795">
    <property type="component" value="Unassembled WGS sequence"/>
</dbReference>
<dbReference type="EMBL" id="CACRXK020001815">
    <property type="protein sequence ID" value="CAB3991259.1"/>
    <property type="molecule type" value="Genomic_DNA"/>
</dbReference>
<organism evidence="1 2">
    <name type="scientific">Paramuricea clavata</name>
    <name type="common">Red gorgonian</name>
    <name type="synonym">Violescent sea-whip</name>
    <dbReference type="NCBI Taxonomy" id="317549"/>
    <lineage>
        <taxon>Eukaryota</taxon>
        <taxon>Metazoa</taxon>
        <taxon>Cnidaria</taxon>
        <taxon>Anthozoa</taxon>
        <taxon>Octocorallia</taxon>
        <taxon>Malacalcyonacea</taxon>
        <taxon>Plexauridae</taxon>
        <taxon>Paramuricea</taxon>
    </lineage>
</organism>
<comment type="caution">
    <text evidence="1">The sequence shown here is derived from an EMBL/GenBank/DDBJ whole genome shotgun (WGS) entry which is preliminary data.</text>
</comment>
<sequence length="111" mass="12809">FYLFQLGLPEEDSEEFKKMSQVLQKEVQKFYLTGEVSIESWLNQFKTDGDEAVLSSWVQENKAIGSIPWLAKNESITKTFTFVYYSLNLVLDAMSNVSLKILLEKMGNKLQ</sequence>
<reference evidence="1" key="1">
    <citation type="submission" date="2020-04" db="EMBL/GenBank/DDBJ databases">
        <authorList>
            <person name="Alioto T."/>
            <person name="Alioto T."/>
            <person name="Gomez Garrido J."/>
        </authorList>
    </citation>
    <scope>NUCLEOTIDE SEQUENCE</scope>
    <source>
        <strain evidence="1">A484AB</strain>
    </source>
</reference>
<proteinExistence type="predicted"/>
<dbReference type="AlphaFoldDB" id="A0A7D9HRQ0"/>
<gene>
    <name evidence="1" type="ORF">PACLA_8A081166</name>
</gene>
<dbReference type="OrthoDB" id="10627400at2759"/>
<protein>
    <submittedName>
        <fullName evidence="1">Uncharacterized protein</fullName>
    </submittedName>
</protein>
<accession>A0A7D9HRQ0</accession>